<dbReference type="Proteomes" id="UP000486297">
    <property type="component" value="Unassembled WGS sequence"/>
</dbReference>
<protein>
    <submittedName>
        <fullName evidence="1">YqhA family protein</fullName>
    </submittedName>
</protein>
<accession>A0A5Q3RVB9</accession>
<organism evidence="1 2">
    <name type="scientific">Neisseria brasiliensis</name>
    <dbReference type="NCBI Taxonomy" id="2666100"/>
    <lineage>
        <taxon>Bacteria</taxon>
        <taxon>Pseudomonadati</taxon>
        <taxon>Pseudomonadota</taxon>
        <taxon>Betaproteobacteria</taxon>
        <taxon>Neisseriales</taxon>
        <taxon>Neisseriaceae</taxon>
        <taxon>Neisseria</taxon>
    </lineage>
</organism>
<proteinExistence type="predicted"/>
<dbReference type="Pfam" id="PF03350">
    <property type="entry name" value="UPF0114"/>
    <property type="match status" value="1"/>
</dbReference>
<sequence length="177" mass="20113">MFDQVVHRLKSRRQDRRSMLENIFRNSRWMVLIIVIVSFIASILLYIASINAVLHFIVGFFKNLPSEPSDVQYQAVMLLKILDVLLIALTFQIISIAHYHFFISAKPNNDSRFLKALHIGSFHDLKIIILQVSSLILAIMFLEQIAAAGATLETLYFAVSIAVVMAAVVLTMKSLRH</sequence>
<evidence type="ECO:0000313" key="2">
    <source>
        <dbReference type="Proteomes" id="UP000486297"/>
    </source>
</evidence>
<keyword evidence="2" id="KW-1185">Reference proteome</keyword>
<dbReference type="AlphaFoldDB" id="A0A5Q3RVB9"/>
<gene>
    <name evidence="1" type="ORF">GJU80_10015</name>
</gene>
<evidence type="ECO:0000313" key="1">
    <source>
        <dbReference type="EMBL" id="MRN38808.1"/>
    </source>
</evidence>
<name>A0A5Q3RVB9_9NEIS</name>
<comment type="caution">
    <text evidence="1">The sequence shown here is derived from an EMBL/GenBank/DDBJ whole genome shotgun (WGS) entry which is preliminary data.</text>
</comment>
<reference evidence="1" key="1">
    <citation type="journal article" name="Emerg. Infect. Dis.">
        <title>Two cases of a newly characterized neisseria species.</title>
        <authorList>
            <person name="Mustapha M."/>
            <person name="Lemos A.P.S."/>
            <person name="Harrison L.H."/>
            <person name="Vantyne D."/>
            <person name="Sacchi C.T."/>
        </authorList>
    </citation>
    <scope>NUCLEOTIDE SEQUENCE</scope>
    <source>
        <strain evidence="1">N.95.16</strain>
    </source>
</reference>
<dbReference type="InterPro" id="IPR005134">
    <property type="entry name" value="UPF0114"/>
</dbReference>
<dbReference type="EMBL" id="WJXO01000001">
    <property type="protein sequence ID" value="MRN38808.1"/>
    <property type="molecule type" value="Genomic_DNA"/>
</dbReference>